<evidence type="ECO:0000313" key="1">
    <source>
        <dbReference type="EMBL" id="PIU34735.1"/>
    </source>
</evidence>
<protein>
    <submittedName>
        <fullName evidence="1">Uncharacterized protein</fullName>
    </submittedName>
</protein>
<reference evidence="2" key="1">
    <citation type="submission" date="2017-09" db="EMBL/GenBank/DDBJ databases">
        <title>Depth-based differentiation of microbial function through sediment-hosted aquifers and enrichment of novel symbionts in the deep terrestrial subsurface.</title>
        <authorList>
            <person name="Probst A.J."/>
            <person name="Ladd B."/>
            <person name="Jarett J.K."/>
            <person name="Geller-Mcgrath D.E."/>
            <person name="Sieber C.M.K."/>
            <person name="Emerson J.B."/>
            <person name="Anantharaman K."/>
            <person name="Thomas B.C."/>
            <person name="Malmstrom R."/>
            <person name="Stieglmeier M."/>
            <person name="Klingl A."/>
            <person name="Woyke T."/>
            <person name="Ryan C.M."/>
            <person name="Banfield J.F."/>
        </authorList>
    </citation>
    <scope>NUCLEOTIDE SEQUENCE [LARGE SCALE GENOMIC DNA]</scope>
</reference>
<dbReference type="EMBL" id="PEWZ01000094">
    <property type="protein sequence ID" value="PIU34735.1"/>
    <property type="molecule type" value="Genomic_DNA"/>
</dbReference>
<dbReference type="AlphaFoldDB" id="A0A2M6YR99"/>
<gene>
    <name evidence="1" type="ORF">COT03_01890</name>
</gene>
<dbReference type="Proteomes" id="UP000229502">
    <property type="component" value="Unassembled WGS sequence"/>
</dbReference>
<proteinExistence type="predicted"/>
<organism evidence="1 2">
    <name type="scientific">Candidatus Shapirobacteria bacterium CG07_land_8_20_14_0_80_39_18</name>
    <dbReference type="NCBI Taxonomy" id="1974882"/>
    <lineage>
        <taxon>Bacteria</taxon>
        <taxon>Candidatus Shapironibacteriota</taxon>
    </lineage>
</organism>
<comment type="caution">
    <text evidence="1">The sequence shown here is derived from an EMBL/GenBank/DDBJ whole genome shotgun (WGS) entry which is preliminary data.</text>
</comment>
<name>A0A2M6YR99_9BACT</name>
<sequence>MSAEQVDNRSIFYTPEELIAAVRRPDLPIFISGYEADSNGNVFYTGGPEYINGRIEDTLKAIGRAAITIPEFSSTEPGTFSVTITPITLRRFVQTGVHHRIIPEVHYIGPQENPSMDENDQPKGPKIKKAKVRLFNNEADIFLTFLNPETKRKRIPERYKGSGEIVEVEL</sequence>
<evidence type="ECO:0000313" key="2">
    <source>
        <dbReference type="Proteomes" id="UP000229502"/>
    </source>
</evidence>
<accession>A0A2M6YR99</accession>